<evidence type="ECO:0000256" key="1">
    <source>
        <dbReference type="ARBA" id="ARBA00010923"/>
    </source>
</evidence>
<dbReference type="SUPFAM" id="SSF116734">
    <property type="entry name" value="DNA methylase specificity domain"/>
    <property type="match status" value="2"/>
</dbReference>
<dbReference type="CDD" id="cd17521">
    <property type="entry name" value="RMtype1_S_Sau13435ORF2165P_TRD2-CR2_like"/>
    <property type="match status" value="1"/>
</dbReference>
<dbReference type="Proteomes" id="UP000007382">
    <property type="component" value="Chromosome"/>
</dbReference>
<dbReference type="REBASE" id="45948">
    <property type="entry name" value="S.LfeC23ORF347P"/>
</dbReference>
<proteinExistence type="inferred from homology"/>
<reference evidence="7" key="2">
    <citation type="submission" date="2012-03" db="EMBL/GenBank/DDBJ databases">
        <title>The complete genome sequence of the pioneer microbe on fresh volcanic deposit, Leptospirillum ferrooxidans strain C2-3.</title>
        <authorList>
            <person name="Fujimura R."/>
            <person name="Sato Y."/>
            <person name="Nishizawa T."/>
            <person name="Nanba K."/>
            <person name="Oshima K."/>
            <person name="Hattori M."/>
            <person name="Kamijo T."/>
            <person name="Ohta H."/>
        </authorList>
    </citation>
    <scope>NUCLEOTIDE SEQUENCE [LARGE SCALE GENOMIC DNA]</scope>
    <source>
        <strain evidence="7">C2-3</strain>
    </source>
</reference>
<dbReference type="SUPFAM" id="SSF81301">
    <property type="entry name" value="Nucleotidyltransferase"/>
    <property type="match status" value="1"/>
</dbReference>
<keyword evidence="7" id="KW-1185">Reference proteome</keyword>
<dbReference type="RefSeq" id="WP_014448568.1">
    <property type="nucleotide sequence ID" value="NC_017094.1"/>
</dbReference>
<comment type="similarity">
    <text evidence="1">Belongs to the type-I restriction system S methylase family.</text>
</comment>
<keyword evidence="3" id="KW-0238">DNA-binding</keyword>
<evidence type="ECO:0000313" key="7">
    <source>
        <dbReference type="Proteomes" id="UP000007382"/>
    </source>
</evidence>
<name>I0ILC6_LEPFC</name>
<dbReference type="InterPro" id="IPR044946">
    <property type="entry name" value="Restrct_endonuc_typeI_TRD_sf"/>
</dbReference>
<dbReference type="PANTHER" id="PTHR30408">
    <property type="entry name" value="TYPE-1 RESTRICTION ENZYME ECOKI SPECIFICITY PROTEIN"/>
    <property type="match status" value="1"/>
</dbReference>
<dbReference type="KEGG" id="lfc:LFE_0353"/>
<protein>
    <submittedName>
        <fullName evidence="6">Putative restriction modification system DNA specificity domain</fullName>
    </submittedName>
</protein>
<feature type="domain" description="Type I restriction modification DNA specificity" evidence="4">
    <location>
        <begin position="348"/>
        <end position="481"/>
    </location>
</feature>
<feature type="domain" description="Polymerase beta nucleotidyltransferase" evidence="5">
    <location>
        <begin position="26"/>
        <end position="99"/>
    </location>
</feature>
<evidence type="ECO:0000256" key="2">
    <source>
        <dbReference type="ARBA" id="ARBA00022747"/>
    </source>
</evidence>
<keyword evidence="2" id="KW-0680">Restriction system</keyword>
<dbReference type="HOGENOM" id="CLU_021095_2_1_0"/>
<dbReference type="EMBL" id="AP012342">
    <property type="protein sequence ID" value="BAM06075.1"/>
    <property type="molecule type" value="Genomic_DNA"/>
</dbReference>
<dbReference type="eggNOG" id="COG0732">
    <property type="taxonomic scope" value="Bacteria"/>
</dbReference>
<reference evidence="6 7" key="1">
    <citation type="journal article" date="2012" name="J. Bacteriol.">
        <title>Complete Genome Sequence of Leptospirillum ferrooxidans Strain C2-3, Isolated from a Fresh Volcanic Ash Deposit on the Island of Miyake, Japan.</title>
        <authorList>
            <person name="Fujimura R."/>
            <person name="Sato Y."/>
            <person name="Nishizawa T."/>
            <person name="Oshima K."/>
            <person name="Kim S.-W."/>
            <person name="Hattori M."/>
            <person name="Kamijo T."/>
            <person name="Ohta H."/>
        </authorList>
    </citation>
    <scope>NUCLEOTIDE SEQUENCE [LARGE SCALE GENOMIC DNA]</scope>
    <source>
        <strain evidence="6 7">C2-3</strain>
    </source>
</reference>
<organism evidence="6 7">
    <name type="scientific">Leptospirillum ferrooxidans (strain C2-3)</name>
    <dbReference type="NCBI Taxonomy" id="1162668"/>
    <lineage>
        <taxon>Bacteria</taxon>
        <taxon>Pseudomonadati</taxon>
        <taxon>Nitrospirota</taxon>
        <taxon>Nitrospiria</taxon>
        <taxon>Nitrospirales</taxon>
        <taxon>Nitrospiraceae</taxon>
        <taxon>Leptospirillum</taxon>
    </lineage>
</organism>
<gene>
    <name evidence="6" type="ordered locus">LFE_0353</name>
</gene>
<dbReference type="GO" id="GO:0003677">
    <property type="term" value="F:DNA binding"/>
    <property type="evidence" value="ECO:0007669"/>
    <property type="project" value="UniProtKB-KW"/>
</dbReference>
<evidence type="ECO:0000259" key="4">
    <source>
        <dbReference type="Pfam" id="PF01420"/>
    </source>
</evidence>
<dbReference type="Gene3D" id="3.90.220.20">
    <property type="entry name" value="DNA methylase specificity domains"/>
    <property type="match status" value="2"/>
</dbReference>
<sequence>MPLDIRPDHLEIVLEILNRVIPGREVWAFGSRATWTARDTSDLDLAVIGETSLDFKTLAALRDAFSESNIPYKVDVVDWANISETFREIIRKDKVVIQKRIVNGAGYKNRYEGLQGSNPLEEWISCKLCEACRSIDYGLTASAVDTPVGPRFLRITDIVSGEVNWKSVPYVSVNECSAHKYRLDSGDIVIARTGASTGASAYINNPPPAVFASYLVRLKAKPEFDSRFLAYYLRSNDFWSFIRGVLGDKSAQPNASAWTMTQAPLKAPRDKNIQRAIAHILGTLDDKIELNRRMNETLEAMAQALFKSWFVDFDPVRAKVEGRPTGLPKEIEDLFPDSFEDSELGEIPRGWKLTTLSSVINIFDSKRVPLSSNERAKHKGKYPYYGATGILDYVDHYLFEGVHILVGEDGSVINNKDQTPVTQYVWGKFWVSNHAHVLTGKQGVSSEHLLLFLQQADIGSFVTGAVQPKLNQSNLCQIPFVMSPMLLAEAFGKIVSRFYSFVRRNSEEVLSLTQLRDTLLPKLLSGEIRVSNAGRFF</sequence>
<evidence type="ECO:0000259" key="5">
    <source>
        <dbReference type="Pfam" id="PF18765"/>
    </source>
</evidence>
<dbReference type="Gene3D" id="3.30.460.10">
    <property type="entry name" value="Beta Polymerase, domain 2"/>
    <property type="match status" value="1"/>
</dbReference>
<dbReference type="InterPro" id="IPR041633">
    <property type="entry name" value="Polbeta"/>
</dbReference>
<dbReference type="Pfam" id="PF18765">
    <property type="entry name" value="Polbeta"/>
    <property type="match status" value="1"/>
</dbReference>
<dbReference type="Pfam" id="PF01420">
    <property type="entry name" value="Methylase_S"/>
    <property type="match status" value="2"/>
</dbReference>
<dbReference type="STRING" id="1162668.LFE_0353"/>
<dbReference type="OrthoDB" id="9816225at2"/>
<dbReference type="GO" id="GO:0009307">
    <property type="term" value="P:DNA restriction-modification system"/>
    <property type="evidence" value="ECO:0007669"/>
    <property type="project" value="UniProtKB-KW"/>
</dbReference>
<dbReference type="CDD" id="cd17262">
    <property type="entry name" value="RMtype1_S_Aco12261I-TRD2-CR2"/>
    <property type="match status" value="1"/>
</dbReference>
<dbReference type="InterPro" id="IPR052021">
    <property type="entry name" value="Type-I_RS_S_subunit"/>
</dbReference>
<dbReference type="eggNOG" id="COG1708">
    <property type="taxonomic scope" value="Bacteria"/>
</dbReference>
<accession>I0ILC6</accession>
<evidence type="ECO:0000256" key="3">
    <source>
        <dbReference type="ARBA" id="ARBA00023125"/>
    </source>
</evidence>
<dbReference type="PANTHER" id="PTHR30408:SF13">
    <property type="entry name" value="TYPE I RESTRICTION ENZYME HINDI SPECIFICITY SUBUNIT"/>
    <property type="match status" value="1"/>
</dbReference>
<dbReference type="InterPro" id="IPR000055">
    <property type="entry name" value="Restrct_endonuc_typeI_TRD"/>
</dbReference>
<dbReference type="AlphaFoldDB" id="I0ILC6"/>
<dbReference type="InterPro" id="IPR043519">
    <property type="entry name" value="NT_sf"/>
</dbReference>
<evidence type="ECO:0000313" key="6">
    <source>
        <dbReference type="EMBL" id="BAM06075.1"/>
    </source>
</evidence>
<dbReference type="PATRIC" id="fig|1162668.3.peg.412"/>
<feature type="domain" description="Type I restriction modification DNA specificity" evidence="4">
    <location>
        <begin position="177"/>
        <end position="299"/>
    </location>
</feature>
<dbReference type="CDD" id="cd05403">
    <property type="entry name" value="NT_KNTase_like"/>
    <property type="match status" value="1"/>
</dbReference>